<accession>A0A367EKI6</accession>
<dbReference type="Gene3D" id="3.10.20.70">
    <property type="entry name" value="Glutamine synthetase, N-terminal domain"/>
    <property type="match status" value="1"/>
</dbReference>
<proteinExistence type="inferred from homology"/>
<dbReference type="SUPFAM" id="SSF55931">
    <property type="entry name" value="Glutamine synthetase/guanido kinase"/>
    <property type="match status" value="1"/>
</dbReference>
<evidence type="ECO:0000256" key="6">
    <source>
        <dbReference type="RuleBase" id="RU000384"/>
    </source>
</evidence>
<feature type="region of interest" description="Disordered" evidence="7">
    <location>
        <begin position="429"/>
        <end position="454"/>
    </location>
</feature>
<evidence type="ECO:0000256" key="5">
    <source>
        <dbReference type="PROSITE-ProRule" id="PRU01331"/>
    </source>
</evidence>
<dbReference type="GO" id="GO:0005524">
    <property type="term" value="F:ATP binding"/>
    <property type="evidence" value="ECO:0007669"/>
    <property type="project" value="UniProtKB-KW"/>
</dbReference>
<dbReference type="InterPro" id="IPR008147">
    <property type="entry name" value="Gln_synt_N"/>
</dbReference>
<dbReference type="Proteomes" id="UP000252914">
    <property type="component" value="Unassembled WGS sequence"/>
</dbReference>
<feature type="compositionally biased region" description="Basic and acidic residues" evidence="7">
    <location>
        <begin position="429"/>
        <end position="440"/>
    </location>
</feature>
<evidence type="ECO:0000256" key="3">
    <source>
        <dbReference type="ARBA" id="ARBA00022741"/>
    </source>
</evidence>
<dbReference type="SMART" id="SM01230">
    <property type="entry name" value="Gln-synt_C"/>
    <property type="match status" value="1"/>
</dbReference>
<gene>
    <name evidence="9" type="ORF">DTL70_25965</name>
</gene>
<evidence type="ECO:0000259" key="8">
    <source>
        <dbReference type="PROSITE" id="PS51987"/>
    </source>
</evidence>
<name>A0A367EKI6_9ACTN</name>
<keyword evidence="10" id="KW-1185">Reference proteome</keyword>
<dbReference type="PANTHER" id="PTHR43785:SF12">
    <property type="entry name" value="TYPE-1 GLUTAMINE SYNTHETASE 2"/>
    <property type="match status" value="1"/>
</dbReference>
<dbReference type="GO" id="GO:0006542">
    <property type="term" value="P:glutamine biosynthetic process"/>
    <property type="evidence" value="ECO:0007669"/>
    <property type="project" value="InterPro"/>
</dbReference>
<dbReference type="InterPro" id="IPR008146">
    <property type="entry name" value="Gln_synth_cat_dom"/>
</dbReference>
<sequence length="508" mass="52908">MGTTRRTPPQHAGTATGTTAGPAAGTEDPAEHGESPQEGGRAQEGGGVQEAGRAQEQAQAAAARLVRAGAHGIALTWVDNAGLTRVKAVPASRLGQALTAGVGMSPCFDVYLVDDSMTDSPHIGGPDGDLRLVPDPERLTVLAAQPGWAWAPAARYEQDGTPYAGCQRGFARRMAERAGDEHGIELRMGFETEWVVTRGPLPDAAGEPAYPTTGPAYGMARLAETSDYLREVLSALTAQGVEVLQIHPEYAPGQFEVSVAPSDPVGAADLAVLVRETVRAVSLRHGLTAMFGPVVDPAGVGSGGHLHLSLWREGRNLCAGGEGPFGMTRSCEAFLAGVFRELPALLALGAPTPASYLRLRPSRWAGAYQCWGLENREAALRFVAGTRHAPHCANAEVKCVDAAANPYLLAGGVLAAGLAGLAELSGDEGPRLPEPVRGDPAHAAPQQAPPRLPGSLDEALRHFAASEVLRTALGEPLFGAVRAVREGEIALFEGASDQELAAATRGRY</sequence>
<dbReference type="Gene3D" id="3.30.590.10">
    <property type="entry name" value="Glutamine synthetase/guanido kinase, catalytic domain"/>
    <property type="match status" value="1"/>
</dbReference>
<evidence type="ECO:0000256" key="1">
    <source>
        <dbReference type="ARBA" id="ARBA00009897"/>
    </source>
</evidence>
<evidence type="ECO:0000313" key="10">
    <source>
        <dbReference type="Proteomes" id="UP000252914"/>
    </source>
</evidence>
<evidence type="ECO:0000256" key="4">
    <source>
        <dbReference type="ARBA" id="ARBA00022840"/>
    </source>
</evidence>
<protein>
    <submittedName>
        <fullName evidence="9">Glutamine synthetase</fullName>
    </submittedName>
</protein>
<dbReference type="Pfam" id="PF16952">
    <property type="entry name" value="Gln-synt_N_2"/>
    <property type="match status" value="1"/>
</dbReference>
<dbReference type="RefSeq" id="WP_114024435.1">
    <property type="nucleotide sequence ID" value="NZ_QOIN01000050.1"/>
</dbReference>
<comment type="similarity">
    <text evidence="1 5 6">Belongs to the glutamine synthetase family.</text>
</comment>
<reference evidence="9 10" key="1">
    <citation type="submission" date="2018-06" db="EMBL/GenBank/DDBJ databases">
        <title>Streptomyces reniochalinae sp. nov. and Streptomyces diacarnus sp. nov. from marine sponges.</title>
        <authorList>
            <person name="Li L."/>
        </authorList>
    </citation>
    <scope>NUCLEOTIDE SEQUENCE [LARGE SCALE GENOMIC DNA]</scope>
    <source>
        <strain evidence="9 10">LHW51701</strain>
    </source>
</reference>
<feature type="compositionally biased region" description="Low complexity" evidence="7">
    <location>
        <begin position="7"/>
        <end position="27"/>
    </location>
</feature>
<dbReference type="Pfam" id="PF00120">
    <property type="entry name" value="Gln-synt_C"/>
    <property type="match status" value="1"/>
</dbReference>
<keyword evidence="3" id="KW-0547">Nucleotide-binding</keyword>
<dbReference type="GO" id="GO:0004356">
    <property type="term" value="F:glutamine synthetase activity"/>
    <property type="evidence" value="ECO:0007669"/>
    <property type="project" value="InterPro"/>
</dbReference>
<evidence type="ECO:0000256" key="2">
    <source>
        <dbReference type="ARBA" id="ARBA00022598"/>
    </source>
</evidence>
<keyword evidence="2" id="KW-0436">Ligase</keyword>
<comment type="caution">
    <text evidence="9">The sequence shown here is derived from an EMBL/GenBank/DDBJ whole genome shotgun (WGS) entry which is preliminary data.</text>
</comment>
<dbReference type="AlphaFoldDB" id="A0A367EKI6"/>
<feature type="domain" description="GS catalytic" evidence="8">
    <location>
        <begin position="167"/>
        <end position="508"/>
    </location>
</feature>
<dbReference type="SUPFAM" id="SSF54368">
    <property type="entry name" value="Glutamine synthetase, N-terminal domain"/>
    <property type="match status" value="1"/>
</dbReference>
<keyword evidence="4" id="KW-0067">ATP-binding</keyword>
<feature type="region of interest" description="Disordered" evidence="7">
    <location>
        <begin position="1"/>
        <end position="56"/>
    </location>
</feature>
<dbReference type="EMBL" id="QOIN01000050">
    <property type="protein sequence ID" value="RCG18606.1"/>
    <property type="molecule type" value="Genomic_DNA"/>
</dbReference>
<dbReference type="InterPro" id="IPR036651">
    <property type="entry name" value="Gln_synt_N_sf"/>
</dbReference>
<evidence type="ECO:0000256" key="7">
    <source>
        <dbReference type="SAM" id="MobiDB-lite"/>
    </source>
</evidence>
<dbReference type="PANTHER" id="PTHR43785">
    <property type="entry name" value="GAMMA-GLUTAMYLPUTRESCINE SYNTHETASE"/>
    <property type="match status" value="1"/>
</dbReference>
<evidence type="ECO:0000313" key="9">
    <source>
        <dbReference type="EMBL" id="RCG18606.1"/>
    </source>
</evidence>
<organism evidence="9 10">
    <name type="scientific">Streptomyces diacarni</name>
    <dbReference type="NCBI Taxonomy" id="2800381"/>
    <lineage>
        <taxon>Bacteria</taxon>
        <taxon>Bacillati</taxon>
        <taxon>Actinomycetota</taxon>
        <taxon>Actinomycetes</taxon>
        <taxon>Kitasatosporales</taxon>
        <taxon>Streptomycetaceae</taxon>
        <taxon>Streptomyces</taxon>
    </lineage>
</organism>
<dbReference type="PROSITE" id="PS51987">
    <property type="entry name" value="GS_CATALYTIC"/>
    <property type="match status" value="1"/>
</dbReference>
<dbReference type="InterPro" id="IPR014746">
    <property type="entry name" value="Gln_synth/guanido_kin_cat_dom"/>
</dbReference>